<evidence type="ECO:0000256" key="12">
    <source>
        <dbReference type="RuleBase" id="RU000649"/>
    </source>
</evidence>
<dbReference type="InterPro" id="IPR027789">
    <property type="entry name" value="Syndecan/Neurexin_dom"/>
</dbReference>
<comment type="similarity">
    <text evidence="2 12">Belongs to the syndecan proteoglycan family.</text>
</comment>
<comment type="subcellular location">
    <subcellularLocation>
        <location evidence="1 12">Membrane</location>
        <topology evidence="1 12">Single-pass type I membrane protein</topology>
    </subcellularLocation>
</comment>
<evidence type="ECO:0000256" key="11">
    <source>
        <dbReference type="ARBA" id="ARBA00045953"/>
    </source>
</evidence>
<protein>
    <recommendedName>
        <fullName evidence="12">Syndecan</fullName>
    </recommendedName>
</protein>
<reference evidence="16 17" key="1">
    <citation type="submission" date="2024-04" db="EMBL/GenBank/DDBJ databases">
        <authorList>
            <person name="Waldvogel A.-M."/>
            <person name="Schoenle A."/>
        </authorList>
    </citation>
    <scope>NUCLEOTIDE SEQUENCE [LARGE SCALE GENOMIC DNA]</scope>
</reference>
<feature type="domain" description="Neurexin/syndecan/glycophorin C" evidence="15">
    <location>
        <begin position="196"/>
        <end position="214"/>
    </location>
</feature>
<keyword evidence="4 12" id="KW-0812">Transmembrane</keyword>
<evidence type="ECO:0000259" key="15">
    <source>
        <dbReference type="SMART" id="SM00294"/>
    </source>
</evidence>
<feature type="transmembrane region" description="Helical" evidence="14">
    <location>
        <begin position="173"/>
        <end position="197"/>
    </location>
</feature>
<comment type="function">
    <text evidence="11">Cell surface proteoglycan which regulates exosome biogenesis in concert with SDCBP and PDCD6IP.</text>
</comment>
<dbReference type="GO" id="GO:0016020">
    <property type="term" value="C:membrane"/>
    <property type="evidence" value="ECO:0007669"/>
    <property type="project" value="UniProtKB-SubCell"/>
</dbReference>
<dbReference type="PROSITE" id="PS00964">
    <property type="entry name" value="SYNDECAN"/>
    <property type="match status" value="1"/>
</dbReference>
<evidence type="ECO:0000313" key="17">
    <source>
        <dbReference type="Proteomes" id="UP001497482"/>
    </source>
</evidence>
<gene>
    <name evidence="16" type="ORF">KC01_LOCUS15648</name>
</gene>
<dbReference type="GO" id="GO:0009986">
    <property type="term" value="C:cell surface"/>
    <property type="evidence" value="ECO:0007669"/>
    <property type="project" value="TreeGrafter"/>
</dbReference>
<sequence>MDLLVPASVRQQPEAHSHLFSSLQFQSFYDRHMGQVRETETWMPMKTTQKALSSHKDLESSGDSQNASDFGFTDDEDDDDDEGSDLYDEFSGSGDEETTVPPKQKGKPSKTPFVNSNKIPDMERPEQPAVNEEELVKNSNEIQLRNKPESEEHPSNVLMSHATEDSIFNKTEVLAALIAGGAVGLMFAVLLILLLIYRMKKKDEGSYELGKKPIYKKAPTTEIYARDAPSSSPPPPLSDQERRSLFITSSSQRSGETPLLTTF</sequence>
<feature type="compositionally biased region" description="Acidic residues" evidence="13">
    <location>
        <begin position="72"/>
        <end position="98"/>
    </location>
</feature>
<evidence type="ECO:0000256" key="2">
    <source>
        <dbReference type="ARBA" id="ARBA00005343"/>
    </source>
</evidence>
<organism evidence="16 17">
    <name type="scientific">Knipowitschia caucasica</name>
    <name type="common">Caucasian dwarf goby</name>
    <name type="synonym">Pomatoschistus caucasicus</name>
    <dbReference type="NCBI Taxonomy" id="637954"/>
    <lineage>
        <taxon>Eukaryota</taxon>
        <taxon>Metazoa</taxon>
        <taxon>Chordata</taxon>
        <taxon>Craniata</taxon>
        <taxon>Vertebrata</taxon>
        <taxon>Euteleostomi</taxon>
        <taxon>Actinopterygii</taxon>
        <taxon>Neopterygii</taxon>
        <taxon>Teleostei</taxon>
        <taxon>Neoteleostei</taxon>
        <taxon>Acanthomorphata</taxon>
        <taxon>Gobiaria</taxon>
        <taxon>Gobiiformes</taxon>
        <taxon>Gobioidei</taxon>
        <taxon>Gobiidae</taxon>
        <taxon>Gobiinae</taxon>
        <taxon>Knipowitschia</taxon>
    </lineage>
</organism>
<feature type="compositionally biased region" description="Basic and acidic residues" evidence="13">
    <location>
        <begin position="144"/>
        <end position="154"/>
    </location>
</feature>
<dbReference type="InterPro" id="IPR030479">
    <property type="entry name" value="Syndecan_CS"/>
</dbReference>
<proteinExistence type="inferred from homology"/>
<keyword evidence="5" id="KW-0732">Signal</keyword>
<evidence type="ECO:0000256" key="14">
    <source>
        <dbReference type="SAM" id="Phobius"/>
    </source>
</evidence>
<evidence type="ECO:0000256" key="10">
    <source>
        <dbReference type="ARBA" id="ARBA00023207"/>
    </source>
</evidence>
<accession>A0AAV2K660</accession>
<dbReference type="PANTHER" id="PTHR10915">
    <property type="entry name" value="SYNDECAN"/>
    <property type="match status" value="1"/>
</dbReference>
<dbReference type="GO" id="GO:0016477">
    <property type="term" value="P:cell migration"/>
    <property type="evidence" value="ECO:0007669"/>
    <property type="project" value="TreeGrafter"/>
</dbReference>
<name>A0AAV2K660_KNICA</name>
<keyword evidence="10 12" id="KW-0357">Heparan sulfate</keyword>
<evidence type="ECO:0000256" key="1">
    <source>
        <dbReference type="ARBA" id="ARBA00004479"/>
    </source>
</evidence>
<dbReference type="SMART" id="SM00294">
    <property type="entry name" value="4.1m"/>
    <property type="match status" value="1"/>
</dbReference>
<evidence type="ECO:0000256" key="13">
    <source>
        <dbReference type="SAM" id="MobiDB-lite"/>
    </source>
</evidence>
<keyword evidence="17" id="KW-1185">Reference proteome</keyword>
<evidence type="ECO:0000256" key="8">
    <source>
        <dbReference type="ARBA" id="ARBA00023136"/>
    </source>
</evidence>
<evidence type="ECO:0000256" key="4">
    <source>
        <dbReference type="ARBA" id="ARBA00022692"/>
    </source>
</evidence>
<feature type="compositionally biased region" description="Polar residues" evidence="13">
    <location>
        <begin position="246"/>
        <end position="263"/>
    </location>
</feature>
<keyword evidence="6 12" id="KW-0654">Proteoglycan</keyword>
<evidence type="ECO:0000256" key="6">
    <source>
        <dbReference type="ARBA" id="ARBA00022974"/>
    </source>
</evidence>
<dbReference type="Pfam" id="PF01034">
    <property type="entry name" value="Syndecan"/>
    <property type="match status" value="1"/>
</dbReference>
<dbReference type="EMBL" id="OZ035839">
    <property type="protein sequence ID" value="CAL1585422.1"/>
    <property type="molecule type" value="Genomic_DNA"/>
</dbReference>
<evidence type="ECO:0000256" key="7">
    <source>
        <dbReference type="ARBA" id="ARBA00022989"/>
    </source>
</evidence>
<dbReference type="Proteomes" id="UP001497482">
    <property type="component" value="Chromosome 17"/>
</dbReference>
<feature type="region of interest" description="Disordered" evidence="13">
    <location>
        <begin position="40"/>
        <end position="155"/>
    </location>
</feature>
<dbReference type="InterPro" id="IPR001050">
    <property type="entry name" value="Syndecan"/>
</dbReference>
<feature type="region of interest" description="Disordered" evidence="13">
    <location>
        <begin position="220"/>
        <end position="263"/>
    </location>
</feature>
<dbReference type="PANTHER" id="PTHR10915:SF3">
    <property type="entry name" value="SYNDECAN-4"/>
    <property type="match status" value="1"/>
</dbReference>
<keyword evidence="8 14" id="KW-0472">Membrane</keyword>
<dbReference type="InterPro" id="IPR003585">
    <property type="entry name" value="Neurexin-like"/>
</dbReference>
<evidence type="ECO:0000256" key="3">
    <source>
        <dbReference type="ARBA" id="ARBA00010241"/>
    </source>
</evidence>
<evidence type="ECO:0000313" key="16">
    <source>
        <dbReference type="EMBL" id="CAL1585422.1"/>
    </source>
</evidence>
<keyword evidence="7 14" id="KW-1133">Transmembrane helix</keyword>
<comment type="similarity">
    <text evidence="3">Belongs to the neurexin family.</text>
</comment>
<keyword evidence="9 12" id="KW-0325">Glycoprotein</keyword>
<dbReference type="AlphaFoldDB" id="A0AAV2K660"/>
<evidence type="ECO:0000256" key="5">
    <source>
        <dbReference type="ARBA" id="ARBA00022729"/>
    </source>
</evidence>
<evidence type="ECO:0000256" key="9">
    <source>
        <dbReference type="ARBA" id="ARBA00023180"/>
    </source>
</evidence>